<dbReference type="Proteomes" id="UP001303160">
    <property type="component" value="Unassembled WGS sequence"/>
</dbReference>
<accession>A0AAN7ARR2</accession>
<reference evidence="2" key="2">
    <citation type="submission" date="2023-05" db="EMBL/GenBank/DDBJ databases">
        <authorList>
            <consortium name="Lawrence Berkeley National Laboratory"/>
            <person name="Steindorff A."/>
            <person name="Hensen N."/>
            <person name="Bonometti L."/>
            <person name="Westerberg I."/>
            <person name="Brannstrom I.O."/>
            <person name="Guillou S."/>
            <person name="Cros-Aarteil S."/>
            <person name="Calhoun S."/>
            <person name="Haridas S."/>
            <person name="Kuo A."/>
            <person name="Mondo S."/>
            <person name="Pangilinan J."/>
            <person name="Riley R."/>
            <person name="Labutti K."/>
            <person name="Andreopoulos B."/>
            <person name="Lipzen A."/>
            <person name="Chen C."/>
            <person name="Yanf M."/>
            <person name="Daum C."/>
            <person name="Ng V."/>
            <person name="Clum A."/>
            <person name="Ohm R."/>
            <person name="Martin F."/>
            <person name="Silar P."/>
            <person name="Natvig D."/>
            <person name="Lalanne C."/>
            <person name="Gautier V."/>
            <person name="Ament-Velasquez S.L."/>
            <person name="Kruys A."/>
            <person name="Hutchinson M.I."/>
            <person name="Powell A.J."/>
            <person name="Barry K."/>
            <person name="Miller A.N."/>
            <person name="Grigoriev I.V."/>
            <person name="Debuchy R."/>
            <person name="Gladieux P."/>
            <person name="Thoren M.H."/>
            <person name="Johannesson H."/>
        </authorList>
    </citation>
    <scope>NUCLEOTIDE SEQUENCE</scope>
    <source>
        <strain evidence="2">CBS 315.58</strain>
    </source>
</reference>
<evidence type="ECO:0000313" key="2">
    <source>
        <dbReference type="EMBL" id="KAK4196704.1"/>
    </source>
</evidence>
<gene>
    <name evidence="2" type="ORF">QBC40DRAFT_312871</name>
</gene>
<protein>
    <submittedName>
        <fullName evidence="2">Uncharacterized protein</fullName>
    </submittedName>
</protein>
<keyword evidence="3" id="KW-1185">Reference proteome</keyword>
<feature type="region of interest" description="Disordered" evidence="1">
    <location>
        <begin position="187"/>
        <end position="219"/>
    </location>
</feature>
<evidence type="ECO:0000313" key="3">
    <source>
        <dbReference type="Proteomes" id="UP001303160"/>
    </source>
</evidence>
<dbReference type="AlphaFoldDB" id="A0AAN7ARR2"/>
<evidence type="ECO:0000256" key="1">
    <source>
        <dbReference type="SAM" id="MobiDB-lite"/>
    </source>
</evidence>
<organism evidence="2 3">
    <name type="scientific">Triangularia verruculosa</name>
    <dbReference type="NCBI Taxonomy" id="2587418"/>
    <lineage>
        <taxon>Eukaryota</taxon>
        <taxon>Fungi</taxon>
        <taxon>Dikarya</taxon>
        <taxon>Ascomycota</taxon>
        <taxon>Pezizomycotina</taxon>
        <taxon>Sordariomycetes</taxon>
        <taxon>Sordariomycetidae</taxon>
        <taxon>Sordariales</taxon>
        <taxon>Podosporaceae</taxon>
        <taxon>Triangularia</taxon>
    </lineage>
</organism>
<name>A0AAN7ARR2_9PEZI</name>
<comment type="caution">
    <text evidence="2">The sequence shown here is derived from an EMBL/GenBank/DDBJ whole genome shotgun (WGS) entry which is preliminary data.</text>
</comment>
<proteinExistence type="predicted"/>
<dbReference type="EMBL" id="MU863978">
    <property type="protein sequence ID" value="KAK4196704.1"/>
    <property type="molecule type" value="Genomic_DNA"/>
</dbReference>
<sequence length="219" mass="24554">MSSAVRVCCPCSSKGEFVQQRDFCATMYRRRKPVLSNYLACARQGCTSMDRRGINDGTRTSTLKSTFDRLFWCRQWKATGWQSKSIGHHWPTLHTRCFSSCSTHIDQSAALPSVAVGSPETNTTNSGDWAVVVQRDRTNCLNEAGEKKKPQPSCGNFSSVVVLVHRLVLDELHAIAVFHVCAGRMRRRKPRNPRGRSVPAFSAAQLPDDPDPTQSRDRR</sequence>
<reference evidence="2" key="1">
    <citation type="journal article" date="2023" name="Mol. Phylogenet. Evol.">
        <title>Genome-scale phylogeny and comparative genomics of the fungal order Sordariales.</title>
        <authorList>
            <person name="Hensen N."/>
            <person name="Bonometti L."/>
            <person name="Westerberg I."/>
            <person name="Brannstrom I.O."/>
            <person name="Guillou S."/>
            <person name="Cros-Aarteil S."/>
            <person name="Calhoun S."/>
            <person name="Haridas S."/>
            <person name="Kuo A."/>
            <person name="Mondo S."/>
            <person name="Pangilinan J."/>
            <person name="Riley R."/>
            <person name="LaButti K."/>
            <person name="Andreopoulos B."/>
            <person name="Lipzen A."/>
            <person name="Chen C."/>
            <person name="Yan M."/>
            <person name="Daum C."/>
            <person name="Ng V."/>
            <person name="Clum A."/>
            <person name="Steindorff A."/>
            <person name="Ohm R.A."/>
            <person name="Martin F."/>
            <person name="Silar P."/>
            <person name="Natvig D.O."/>
            <person name="Lalanne C."/>
            <person name="Gautier V."/>
            <person name="Ament-Velasquez S.L."/>
            <person name="Kruys A."/>
            <person name="Hutchinson M.I."/>
            <person name="Powell A.J."/>
            <person name="Barry K."/>
            <person name="Miller A.N."/>
            <person name="Grigoriev I.V."/>
            <person name="Debuchy R."/>
            <person name="Gladieux P."/>
            <person name="Hiltunen Thoren M."/>
            <person name="Johannesson H."/>
        </authorList>
    </citation>
    <scope>NUCLEOTIDE SEQUENCE</scope>
    <source>
        <strain evidence="2">CBS 315.58</strain>
    </source>
</reference>